<evidence type="ECO:0000256" key="40">
    <source>
        <dbReference type="ARBA" id="ARBA00049019"/>
    </source>
</evidence>
<accession>E1ZXI7</accession>
<keyword evidence="54" id="KW-1185">Reference proteome</keyword>
<comment type="catalytic activity">
    <reaction evidence="32">
        <text>tetradecanoyl-[ACP] + H2O = tetradecanoate + holo-[ACP] + H(+)</text>
        <dbReference type="Rhea" id="RHEA:30123"/>
        <dbReference type="Rhea" id="RHEA-COMP:9648"/>
        <dbReference type="Rhea" id="RHEA-COMP:9685"/>
        <dbReference type="ChEBI" id="CHEBI:15377"/>
        <dbReference type="ChEBI" id="CHEBI:15378"/>
        <dbReference type="ChEBI" id="CHEBI:30807"/>
        <dbReference type="ChEBI" id="CHEBI:64479"/>
        <dbReference type="ChEBI" id="CHEBI:78477"/>
        <dbReference type="EC" id="3.1.2.14"/>
    </reaction>
    <physiologicalReaction direction="left-to-right" evidence="32">
        <dbReference type="Rhea" id="RHEA:30124"/>
    </physiologicalReaction>
</comment>
<dbReference type="PROSITE" id="PS50075">
    <property type="entry name" value="CARRIER"/>
    <property type="match status" value="1"/>
</dbReference>
<comment type="catalytic activity">
    <reaction evidence="19">
        <text>3-oxooctadecanoyl-[ACP] + NADPH + H(+) = (3R)-hydroxyoctadecanoyl-[ACP] + NADP(+)</text>
        <dbReference type="Rhea" id="RHEA:41920"/>
        <dbReference type="Rhea" id="RHEA-COMP:9653"/>
        <dbReference type="Rhea" id="RHEA-COMP:9654"/>
        <dbReference type="ChEBI" id="CHEBI:15378"/>
        <dbReference type="ChEBI" id="CHEBI:57783"/>
        <dbReference type="ChEBI" id="CHEBI:58349"/>
        <dbReference type="ChEBI" id="CHEBI:78487"/>
        <dbReference type="ChEBI" id="CHEBI:78488"/>
    </reaction>
    <physiologicalReaction direction="left-to-right" evidence="19">
        <dbReference type="Rhea" id="RHEA:41921"/>
    </physiologicalReaction>
</comment>
<evidence type="ECO:0000256" key="36">
    <source>
        <dbReference type="ARBA" id="ARBA00048650"/>
    </source>
</evidence>
<evidence type="ECO:0000256" key="1">
    <source>
        <dbReference type="ARBA" id="ARBA00005189"/>
    </source>
</evidence>
<keyword evidence="3" id="KW-0597">Phosphoprotein</keyword>
<dbReference type="GO" id="GO:0004312">
    <property type="term" value="F:fatty acid synthase activity"/>
    <property type="evidence" value="ECO:0007669"/>
    <property type="project" value="TreeGrafter"/>
</dbReference>
<keyword evidence="6" id="KW-0663">Pyridoxal phosphate</keyword>
<dbReference type="CDD" id="cd05195">
    <property type="entry name" value="enoyl_red"/>
    <property type="match status" value="1"/>
</dbReference>
<comment type="catalytic activity">
    <reaction evidence="39">
        <text>3-oxotetradecanoyl-[ACP] + NADPH + H(+) = (3R)-hydroxytetradecanoyl-[ACP] + NADP(+)</text>
        <dbReference type="Rhea" id="RHEA:41888"/>
        <dbReference type="Rhea" id="RHEA-COMP:9645"/>
        <dbReference type="Rhea" id="RHEA-COMP:9646"/>
        <dbReference type="ChEBI" id="CHEBI:15378"/>
        <dbReference type="ChEBI" id="CHEBI:57783"/>
        <dbReference type="ChEBI" id="CHEBI:58349"/>
        <dbReference type="ChEBI" id="CHEBI:78473"/>
        <dbReference type="ChEBI" id="CHEBI:78474"/>
    </reaction>
    <physiologicalReaction direction="left-to-right" evidence="39">
        <dbReference type="Rhea" id="RHEA:41889"/>
    </physiologicalReaction>
</comment>
<dbReference type="InterPro" id="IPR020806">
    <property type="entry name" value="PKS_PP-bd"/>
</dbReference>
<evidence type="ECO:0000256" key="31">
    <source>
        <dbReference type="ARBA" id="ARBA00048281"/>
    </source>
</evidence>
<evidence type="ECO:0000256" key="9">
    <source>
        <dbReference type="ARBA" id="ARBA00023332"/>
    </source>
</evidence>
<proteinExistence type="predicted"/>
<dbReference type="PANTHER" id="PTHR43775:SF23">
    <property type="entry name" value="FATTY ACID SYNTHASE 3"/>
    <property type="match status" value="1"/>
</dbReference>
<keyword evidence="5" id="KW-0702">S-nitrosylation</keyword>
<feature type="active site" description="Proton acceptor; for dehydratase activity" evidence="49">
    <location>
        <position position="881"/>
    </location>
</feature>
<comment type="catalytic activity">
    <reaction evidence="22">
        <text>3-oxodecanoyl-[ACP] + NADPH + H(+) = (3R)-hydroxydecanoyl-[ACP] + NADP(+)</text>
        <dbReference type="Rhea" id="RHEA:41856"/>
        <dbReference type="Rhea" id="RHEA-COMP:9637"/>
        <dbReference type="Rhea" id="RHEA-COMP:9638"/>
        <dbReference type="ChEBI" id="CHEBI:15378"/>
        <dbReference type="ChEBI" id="CHEBI:57783"/>
        <dbReference type="ChEBI" id="CHEBI:58349"/>
        <dbReference type="ChEBI" id="CHEBI:78464"/>
        <dbReference type="ChEBI" id="CHEBI:78466"/>
    </reaction>
    <physiologicalReaction direction="left-to-right" evidence="22">
        <dbReference type="Rhea" id="RHEA:41857"/>
    </physiologicalReaction>
</comment>
<dbReference type="Pfam" id="PF02801">
    <property type="entry name" value="Ketoacyl-synt_C"/>
    <property type="match status" value="1"/>
</dbReference>
<evidence type="ECO:0000256" key="47">
    <source>
        <dbReference type="ARBA" id="ARBA00049521"/>
    </source>
</evidence>
<dbReference type="SUPFAM" id="SSF51735">
    <property type="entry name" value="NAD(P)-binding Rossmann-fold domains"/>
    <property type="match status" value="2"/>
</dbReference>
<dbReference type="FunCoup" id="E1ZXI7">
    <property type="interactions" value="55"/>
</dbReference>
<name>E1ZXI7_CAMFO</name>
<comment type="catalytic activity">
    <reaction evidence="26">
        <text>(2E)-hexadecenoyl-[ACP] + NADPH + H(+) = hexadecanoyl-[ACP] + NADP(+)</text>
        <dbReference type="Rhea" id="RHEA:41912"/>
        <dbReference type="Rhea" id="RHEA-COMP:9651"/>
        <dbReference type="Rhea" id="RHEA-COMP:9652"/>
        <dbReference type="ChEBI" id="CHEBI:15378"/>
        <dbReference type="ChEBI" id="CHEBI:57783"/>
        <dbReference type="ChEBI" id="CHEBI:58349"/>
        <dbReference type="ChEBI" id="CHEBI:78481"/>
        <dbReference type="ChEBI" id="CHEBI:78483"/>
    </reaction>
    <physiologicalReaction direction="left-to-right" evidence="26">
        <dbReference type="Rhea" id="RHEA:41913"/>
    </physiologicalReaction>
</comment>
<dbReference type="SMART" id="SM00827">
    <property type="entry name" value="PKS_AT"/>
    <property type="match status" value="1"/>
</dbReference>
<evidence type="ECO:0000256" key="14">
    <source>
        <dbReference type="ARBA" id="ARBA00023398"/>
    </source>
</evidence>
<dbReference type="InterPro" id="IPR011032">
    <property type="entry name" value="GroES-like_sf"/>
</dbReference>
<dbReference type="InterPro" id="IPR018201">
    <property type="entry name" value="Ketoacyl_synth_AS"/>
</dbReference>
<dbReference type="Gene3D" id="3.30.70.3290">
    <property type="match status" value="1"/>
</dbReference>
<dbReference type="SUPFAM" id="SSF53901">
    <property type="entry name" value="Thiolase-like"/>
    <property type="match status" value="1"/>
</dbReference>
<evidence type="ECO:0000256" key="33">
    <source>
        <dbReference type="ARBA" id="ARBA00048420"/>
    </source>
</evidence>
<dbReference type="InterPro" id="IPR016035">
    <property type="entry name" value="Acyl_Trfase/lysoPLipase"/>
</dbReference>
<dbReference type="InterPro" id="IPR057326">
    <property type="entry name" value="KR_dom"/>
</dbReference>
<dbReference type="OMA" id="YVAMVGE"/>
<evidence type="ECO:0000256" key="21">
    <source>
        <dbReference type="ARBA" id="ARBA00047400"/>
    </source>
</evidence>
<dbReference type="InterPro" id="IPR036291">
    <property type="entry name" value="NAD(P)-bd_dom_sf"/>
</dbReference>
<comment type="catalytic activity">
    <reaction evidence="43">
        <text>3-oxododecanoyl-[ACP] + NADPH + H(+) = (3R)-hydroxydodecanoyl-[ACP] + NADP(+)</text>
        <dbReference type="Rhea" id="RHEA:41872"/>
        <dbReference type="Rhea" id="RHEA-COMP:9641"/>
        <dbReference type="Rhea" id="RHEA-COMP:9642"/>
        <dbReference type="ChEBI" id="CHEBI:15378"/>
        <dbReference type="ChEBI" id="CHEBI:57783"/>
        <dbReference type="ChEBI" id="CHEBI:58349"/>
        <dbReference type="ChEBI" id="CHEBI:78469"/>
        <dbReference type="ChEBI" id="CHEBI:78470"/>
    </reaction>
    <physiologicalReaction direction="left-to-right" evidence="43">
        <dbReference type="Rhea" id="RHEA:41873"/>
    </physiologicalReaction>
</comment>
<dbReference type="Gene3D" id="3.40.50.720">
    <property type="entry name" value="NAD(P)-binding Rossmann-like Domain"/>
    <property type="match status" value="2"/>
</dbReference>
<evidence type="ECO:0000256" key="48">
    <source>
        <dbReference type="ARBA" id="ARBA00049533"/>
    </source>
</evidence>
<comment type="catalytic activity">
    <reaction evidence="35">
        <text>3-oxohexanoyl-[ACP] + NADPH + H(+) = (3R)-hydroxyhexanoyl-[ACP] + NADP(+)</text>
        <dbReference type="Rhea" id="RHEA:41824"/>
        <dbReference type="Rhea" id="RHEA-COMP:9629"/>
        <dbReference type="Rhea" id="RHEA-COMP:9630"/>
        <dbReference type="ChEBI" id="CHEBI:15378"/>
        <dbReference type="ChEBI" id="CHEBI:57783"/>
        <dbReference type="ChEBI" id="CHEBI:58349"/>
        <dbReference type="ChEBI" id="CHEBI:78456"/>
        <dbReference type="ChEBI" id="CHEBI:78457"/>
    </reaction>
    <physiologicalReaction direction="left-to-right" evidence="35">
        <dbReference type="Rhea" id="RHEA:41825"/>
    </physiologicalReaction>
</comment>
<comment type="catalytic activity">
    <reaction evidence="41">
        <text>decanoyl-[ACP] + malonyl-[ACP] + H(+) = 3-oxododecanoyl-[ACP] + holo-[ACP] + CO2</text>
        <dbReference type="Rhea" id="RHEA:41868"/>
        <dbReference type="Rhea" id="RHEA-COMP:9623"/>
        <dbReference type="Rhea" id="RHEA-COMP:9640"/>
        <dbReference type="Rhea" id="RHEA-COMP:9641"/>
        <dbReference type="Rhea" id="RHEA-COMP:9685"/>
        <dbReference type="ChEBI" id="CHEBI:15378"/>
        <dbReference type="ChEBI" id="CHEBI:16526"/>
        <dbReference type="ChEBI" id="CHEBI:64479"/>
        <dbReference type="ChEBI" id="CHEBI:78449"/>
        <dbReference type="ChEBI" id="CHEBI:78468"/>
        <dbReference type="ChEBI" id="CHEBI:78469"/>
    </reaction>
    <physiologicalReaction direction="left-to-right" evidence="41">
        <dbReference type="Rhea" id="RHEA:41869"/>
    </physiologicalReaction>
</comment>
<protein>
    <submittedName>
        <fullName evidence="53">Fatty acid synthase</fullName>
    </submittedName>
</protein>
<sequence>MDCKETTLLDIEPGEEIVISGIAGRFPESDNIKHLRENLLNKIDLGSNDNRRWNHAHPDIPQRTGKINNLEKFDAEYFDVSFNEVPLIDPMGRMLLEHTYEAIIDAGVNPKDLRGTKTAVFIGVCFSESEGNWFYEKHQTSGSAIFGCSKAMLANRVSQWLGVTGPSYSIDTACSSSLFALEHAYRIMRTGECDAAIVGGANLCLHPNLALLFTRLGVLSPNGVCRPFDENANGYMRSETMSIIFLQKAKRAKRIYATVVYAKMNCDGYKEQGITFPSSEMQSVLLQEFYDECGISPSNIAFMEAHGTGTKVGDPEEINAIEKIFCKNRQSPLLIGSVKSNLGHSEAAAGLCQIAKVIIAMQTSIIPPNINFTQIRKDVKAFEKGSIRVVNTPTPWEPNFVGVNSFGFGGANCHILLQSNLKQKVNGGAPNDDLPRLVIVSGRTEQAVESLLNEIENQPIDVEYIRLLHDLHADDIQGHLYRGYAIVESKTSIKMIREIHYYSGKKKPICFVFSGIGTQWLGLGQALLRFPIFYKTVEKCDTILRTRGMCIINVLTNEHEAIVNNILNSLVGITVMQIGLIDLLKSINIVPDYVIGHSIGELCCGYVTGNFTMEQVLLSSYYIGLALSEGKVIYSAIADIGLSYENTKNICPPDIDVIHNNNSNTCCINGPSKSVKTFLKQLQVNDIYTKEIKSSNISLHSRHLSSVRATILSYLNRIIPHTMTHNQKWRTFLRCTKLSYAEYFTNNVLNPVHFKKIAQLIPKSAITVDIAPDDIFQNDMKEENIINIALLQCNYEDNIKVFLQGLGKMYNNGLQPQLANLYPTVHFPVSRGTPMISPLIKWNHSEDWYVMCFKTNKKITSGERIVNVTLKDETFEYISGHVIDGRNLFPATGYLALVWDTISMLRGQWLKEISIVFENVKFIRATHIPKQGDLDLIIMIQKGDSTVVTGTARIPSDPAKERIYLLQEDCENEEEVLKTKDIYKELKLRGYQYANLFRGLKSSSTTGKQGHIFWMNNWVTFMDNMLQIKIFGRDMRSLYVPTEIQKLVIDTKFHTRYIRNITAEEKQIPVHVYNDLDTIVSGGIEIRGVKATSIFRRKQTSTPVLEEYRFVAHRDGAEVSLQESIILSTHLALECHQVMKINIIELIENDDEVTTEELASPLFLEVLNNLPLIKPNLSLITRKDRFDSNVLSSKITISQSIKLLKDNNAILVTGFNLLTNDKNETLKKILGALKDGGFILTRGQPLTKDDIANTEKHDLAIVLEKRTKKEHIVLLKKRKRSWRRAEVIWVNNYEFSWLEQLISSLNIENNIQRIILVGEKDSECGLLGLVNCLRKEPGGELIRAVLIQDETAPKFSLDEPFYAKQLQIDLITNVLRPGMIWGSYRHLPLAPLAPKLSYHALVNQMYVFSLDSRDLNSFRWIEGPIVSGYQHENLVRIVYASINFKDVMLATARIIMDEYMSRGRLEECLIGLEYVGIDSADCRIMSIWENRCIANMRIADRALYWYVPDEWTLEDAATVPCAYCTCYYGLYVKTRMKKGDKILIHSGTGAVGQAAINLALHEGCEVFVTVGTPEKRKFIRETFPSIPENHIGNSRDTSFEQMIFQQTEGRGVDIVLNSLAEEKLQASIRCLAKNGRFVEIGKFDFMANNMLDLSIFSKGITFYSVMLDNLFSATEKQRMALNKVLVNGLISGAIKPISRKVFQRDEIEAAFRYMTAGKHIGKLRHFVVFSSVSCGRGNAGQTNYGMANSIMERICEKRVQEGLHGLAIQWGAIGDVGLVADMQDDDKEMIIGGTLQQKITSCIEKLEEFLLQEHPVVASMVVAEKRSDAFGANNIVETVANIMGLKDLNNVARHTPLPELGMDSMMAVEIKQTLEREFDVFLTAQDIRYLNFAKLNEMFDKDKSEDKSDREENELTGIKLFVRLVGNDHLIPDICIDLPTKRDKEKSEVFLLPGMEGCGNIFDSLVQQIEAPATCLQHGIYNIGADCTSINEIADCLLQHILSKKKLNQDFVIVGYSMGSLIAIELMRKLEQLNLQGRLVLIDGAPEQIKAMANHFLPFTTFFELENNVLLSIMDTIQPTLSGKLLLELNKCTSWDEKLDTFITYVPSSYTHLSTENNKSLCTTIYKRLIAVHKYDVTLLPKIKSPIILLKPTIQALSFSQEDYGLHKITKGSVEICYTEGNHVTMMDNDKIVAAINGKHIENIKKLKLDLIDDNVTSVKSIYSRS</sequence>
<evidence type="ECO:0000256" key="20">
    <source>
        <dbReference type="ARBA" id="ARBA00047394"/>
    </source>
</evidence>
<dbReference type="InterPro" id="IPR020843">
    <property type="entry name" value="ER"/>
</dbReference>
<comment type="catalytic activity">
    <reaction evidence="31">
        <text>(2E)-dodecenoyl-[ACP] + NADPH + H(+) = dodecanoyl-[ACP] + NADP(+)</text>
        <dbReference type="Rhea" id="RHEA:41880"/>
        <dbReference type="Rhea" id="RHEA-COMP:9643"/>
        <dbReference type="Rhea" id="RHEA-COMP:9644"/>
        <dbReference type="ChEBI" id="CHEBI:15378"/>
        <dbReference type="ChEBI" id="CHEBI:57783"/>
        <dbReference type="ChEBI" id="CHEBI:58349"/>
        <dbReference type="ChEBI" id="CHEBI:65264"/>
        <dbReference type="ChEBI" id="CHEBI:78472"/>
    </reaction>
    <physiologicalReaction direction="left-to-right" evidence="31">
        <dbReference type="Rhea" id="RHEA:41881"/>
    </physiologicalReaction>
</comment>
<dbReference type="SMART" id="SM00822">
    <property type="entry name" value="PKS_KR"/>
    <property type="match status" value="1"/>
</dbReference>
<evidence type="ECO:0000256" key="16">
    <source>
        <dbReference type="ARBA" id="ARBA00023401"/>
    </source>
</evidence>
<dbReference type="InterPro" id="IPR009081">
    <property type="entry name" value="PP-bd_ACP"/>
</dbReference>
<dbReference type="InterPro" id="IPR032821">
    <property type="entry name" value="PKS_assoc"/>
</dbReference>
<evidence type="ECO:0000256" key="49">
    <source>
        <dbReference type="PROSITE-ProRule" id="PRU01363"/>
    </source>
</evidence>
<feature type="region of interest" description="C-terminal hotdog fold" evidence="49">
    <location>
        <begin position="974"/>
        <end position="1103"/>
    </location>
</feature>
<dbReference type="PROSITE" id="PS52004">
    <property type="entry name" value="KS3_2"/>
    <property type="match status" value="1"/>
</dbReference>
<comment type="catalytic activity">
    <reaction evidence="38">
        <text>hexadecanoyl-[ACP] + H2O = hexadecanoate + holo-[ACP] + H(+)</text>
        <dbReference type="Rhea" id="RHEA:41932"/>
        <dbReference type="Rhea" id="RHEA-COMP:9652"/>
        <dbReference type="Rhea" id="RHEA-COMP:9685"/>
        <dbReference type="ChEBI" id="CHEBI:7896"/>
        <dbReference type="ChEBI" id="CHEBI:15377"/>
        <dbReference type="ChEBI" id="CHEBI:15378"/>
        <dbReference type="ChEBI" id="CHEBI:64479"/>
        <dbReference type="ChEBI" id="CHEBI:78483"/>
        <dbReference type="EC" id="3.1.2.14"/>
    </reaction>
    <physiologicalReaction direction="left-to-right" evidence="38">
        <dbReference type="Rhea" id="RHEA:41933"/>
    </physiologicalReaction>
</comment>
<evidence type="ECO:0000256" key="28">
    <source>
        <dbReference type="ARBA" id="ARBA00047953"/>
    </source>
</evidence>
<evidence type="ECO:0000256" key="12">
    <source>
        <dbReference type="ARBA" id="ARBA00023388"/>
    </source>
</evidence>
<keyword evidence="8" id="KW-0511">Multifunctional enzyme</keyword>
<gene>
    <name evidence="53" type="ORF">EAG_04456</name>
</gene>
<dbReference type="PROSITE" id="PS52019">
    <property type="entry name" value="PKS_MFAS_DH"/>
    <property type="match status" value="1"/>
</dbReference>
<evidence type="ECO:0000256" key="5">
    <source>
        <dbReference type="ARBA" id="ARBA00022799"/>
    </source>
</evidence>
<evidence type="ECO:0000259" key="52">
    <source>
        <dbReference type="PROSITE" id="PS52019"/>
    </source>
</evidence>
<evidence type="ECO:0000256" key="45">
    <source>
        <dbReference type="ARBA" id="ARBA00049422"/>
    </source>
</evidence>
<dbReference type="InterPro" id="IPR042104">
    <property type="entry name" value="PKS_dehydratase_sf"/>
</dbReference>
<evidence type="ECO:0000256" key="10">
    <source>
        <dbReference type="ARBA" id="ARBA00023351"/>
    </source>
</evidence>
<dbReference type="InParanoid" id="E1ZXI7"/>
<comment type="catalytic activity">
    <reaction evidence="46">
        <text>butanoyl-[ACP] + malonyl-[ACP] + H(+) = 3-oxohexanoyl-[ACP] + holo-[ACP] + CO2</text>
        <dbReference type="Rhea" id="RHEA:41820"/>
        <dbReference type="Rhea" id="RHEA-COMP:9623"/>
        <dbReference type="Rhea" id="RHEA-COMP:9628"/>
        <dbReference type="Rhea" id="RHEA-COMP:9629"/>
        <dbReference type="Rhea" id="RHEA-COMP:9685"/>
        <dbReference type="ChEBI" id="CHEBI:15378"/>
        <dbReference type="ChEBI" id="CHEBI:16526"/>
        <dbReference type="ChEBI" id="CHEBI:64479"/>
        <dbReference type="ChEBI" id="CHEBI:78449"/>
        <dbReference type="ChEBI" id="CHEBI:78454"/>
        <dbReference type="ChEBI" id="CHEBI:78456"/>
    </reaction>
    <physiologicalReaction direction="left-to-right" evidence="46">
        <dbReference type="Rhea" id="RHEA:41821"/>
    </physiologicalReaction>
</comment>
<comment type="catalytic activity">
    <reaction evidence="17">
        <text>(3R)-hydroxybutanoyl-[ACP] = (2E)-butenoyl-[ACP] + H2O</text>
        <dbReference type="Rhea" id="RHEA:41808"/>
        <dbReference type="Rhea" id="RHEA-COMP:9626"/>
        <dbReference type="Rhea" id="RHEA-COMP:9627"/>
        <dbReference type="ChEBI" id="CHEBI:15377"/>
        <dbReference type="ChEBI" id="CHEBI:78451"/>
        <dbReference type="ChEBI" id="CHEBI:78453"/>
    </reaction>
    <physiologicalReaction direction="left-to-right" evidence="17">
        <dbReference type="Rhea" id="RHEA:41809"/>
    </physiologicalReaction>
</comment>
<comment type="catalytic activity">
    <reaction evidence="25">
        <text>dodecanoyl-[ACP] + malonyl-[ACP] + H(+) = 3-oxotetradecanoyl-[ACP] + holo-[ACP] + CO2</text>
        <dbReference type="Rhea" id="RHEA:41884"/>
        <dbReference type="Rhea" id="RHEA-COMP:9623"/>
        <dbReference type="Rhea" id="RHEA-COMP:9644"/>
        <dbReference type="Rhea" id="RHEA-COMP:9645"/>
        <dbReference type="Rhea" id="RHEA-COMP:9685"/>
        <dbReference type="ChEBI" id="CHEBI:15378"/>
        <dbReference type="ChEBI" id="CHEBI:16526"/>
        <dbReference type="ChEBI" id="CHEBI:64479"/>
        <dbReference type="ChEBI" id="CHEBI:65264"/>
        <dbReference type="ChEBI" id="CHEBI:78449"/>
        <dbReference type="ChEBI" id="CHEBI:78473"/>
    </reaction>
    <physiologicalReaction direction="left-to-right" evidence="25">
        <dbReference type="Rhea" id="RHEA:41885"/>
    </physiologicalReaction>
</comment>
<comment type="catalytic activity">
    <reaction evidence="28">
        <text>3-oxobutanoyl-[ACP] + NADPH + H(+) = (3R)-hydroxybutanoyl-[ACP] + NADP(+)</text>
        <dbReference type="Rhea" id="RHEA:41804"/>
        <dbReference type="Rhea" id="RHEA-COMP:9625"/>
        <dbReference type="Rhea" id="RHEA-COMP:9626"/>
        <dbReference type="ChEBI" id="CHEBI:15378"/>
        <dbReference type="ChEBI" id="CHEBI:57783"/>
        <dbReference type="ChEBI" id="CHEBI:58349"/>
        <dbReference type="ChEBI" id="CHEBI:78450"/>
        <dbReference type="ChEBI" id="CHEBI:78451"/>
    </reaction>
    <physiologicalReaction direction="left-to-right" evidence="28">
        <dbReference type="Rhea" id="RHEA:41805"/>
    </physiologicalReaction>
</comment>
<dbReference type="Pfam" id="PF00698">
    <property type="entry name" value="Acyl_transf_1"/>
    <property type="match status" value="1"/>
</dbReference>
<dbReference type="Pfam" id="PF00550">
    <property type="entry name" value="PP-binding"/>
    <property type="match status" value="1"/>
</dbReference>
<dbReference type="SMART" id="SM00829">
    <property type="entry name" value="PKS_ER"/>
    <property type="match status" value="1"/>
</dbReference>
<dbReference type="InterPro" id="IPR029058">
    <property type="entry name" value="AB_hydrolase_fold"/>
</dbReference>
<dbReference type="GO" id="GO:0004313">
    <property type="term" value="F:[acyl-carrier-protein] S-acetyltransferase activity"/>
    <property type="evidence" value="ECO:0007669"/>
    <property type="project" value="UniProtKB-EC"/>
</dbReference>
<feature type="domain" description="PKS/mFAS DH" evidence="52">
    <location>
        <begin position="844"/>
        <end position="1103"/>
    </location>
</feature>
<keyword evidence="4" id="KW-0808">Transferase</keyword>
<evidence type="ECO:0000256" key="22">
    <source>
        <dbReference type="ARBA" id="ARBA00047440"/>
    </source>
</evidence>
<evidence type="ECO:0000256" key="3">
    <source>
        <dbReference type="ARBA" id="ARBA00022553"/>
    </source>
</evidence>
<dbReference type="Gene3D" id="3.90.180.10">
    <property type="entry name" value="Medium-chain alcohol dehydrogenases, catalytic domain"/>
    <property type="match status" value="1"/>
</dbReference>
<dbReference type="Gene3D" id="3.10.129.110">
    <property type="entry name" value="Polyketide synthase dehydratase"/>
    <property type="match status" value="1"/>
</dbReference>
<dbReference type="Proteomes" id="UP000000311">
    <property type="component" value="Unassembled WGS sequence"/>
</dbReference>
<comment type="catalytic activity">
    <reaction evidence="13">
        <text>a (3R)-hydroxyacyl-[ACP] = a (2E)-enoyl-[ACP] + H2O</text>
        <dbReference type="Rhea" id="RHEA:13097"/>
        <dbReference type="Rhea" id="RHEA-COMP:9925"/>
        <dbReference type="Rhea" id="RHEA-COMP:9945"/>
        <dbReference type="ChEBI" id="CHEBI:15377"/>
        <dbReference type="ChEBI" id="CHEBI:78784"/>
        <dbReference type="ChEBI" id="CHEBI:78827"/>
        <dbReference type="EC" id="4.2.1.59"/>
    </reaction>
    <physiologicalReaction direction="left-to-right" evidence="13">
        <dbReference type="Rhea" id="RHEA:13098"/>
    </physiologicalReaction>
</comment>
<dbReference type="InterPro" id="IPR001031">
    <property type="entry name" value="Thioesterase"/>
</dbReference>
<dbReference type="SUPFAM" id="SSF50129">
    <property type="entry name" value="GroES-like"/>
    <property type="match status" value="1"/>
</dbReference>
<dbReference type="InterPro" id="IPR014031">
    <property type="entry name" value="Ketoacyl_synth_C"/>
</dbReference>
<comment type="catalytic activity">
    <reaction evidence="33">
        <text>(2E)-octenoyl-[ACP] + NADPH + H(+) = octanoyl-[ACP] + NADP(+)</text>
        <dbReference type="Rhea" id="RHEA:41848"/>
        <dbReference type="Rhea" id="RHEA-COMP:9635"/>
        <dbReference type="Rhea" id="RHEA-COMP:9636"/>
        <dbReference type="ChEBI" id="CHEBI:15378"/>
        <dbReference type="ChEBI" id="CHEBI:57783"/>
        <dbReference type="ChEBI" id="CHEBI:58349"/>
        <dbReference type="ChEBI" id="CHEBI:78462"/>
        <dbReference type="ChEBI" id="CHEBI:78463"/>
    </reaction>
    <physiologicalReaction direction="left-to-right" evidence="33">
        <dbReference type="Rhea" id="RHEA:41849"/>
    </physiologicalReaction>
</comment>
<dbReference type="Pfam" id="PF21149">
    <property type="entry name" value="FAS_pseudo-KR"/>
    <property type="match status" value="1"/>
</dbReference>
<evidence type="ECO:0000256" key="24">
    <source>
        <dbReference type="ARBA" id="ARBA00047500"/>
    </source>
</evidence>
<evidence type="ECO:0000256" key="26">
    <source>
        <dbReference type="ARBA" id="ARBA00047810"/>
    </source>
</evidence>
<evidence type="ECO:0000256" key="41">
    <source>
        <dbReference type="ARBA" id="ARBA00049109"/>
    </source>
</evidence>
<comment type="catalytic activity">
    <reaction evidence="30">
        <text>hexadecanoyl-[ACP] + malonyl-[ACP] + H(+) = 3-oxooctadecanoyl-[ACP] + holo-[ACP] + CO2</text>
        <dbReference type="Rhea" id="RHEA:41916"/>
        <dbReference type="Rhea" id="RHEA-COMP:9623"/>
        <dbReference type="Rhea" id="RHEA-COMP:9652"/>
        <dbReference type="Rhea" id="RHEA-COMP:9653"/>
        <dbReference type="Rhea" id="RHEA-COMP:9685"/>
        <dbReference type="ChEBI" id="CHEBI:15378"/>
        <dbReference type="ChEBI" id="CHEBI:16526"/>
        <dbReference type="ChEBI" id="CHEBI:64479"/>
        <dbReference type="ChEBI" id="CHEBI:78449"/>
        <dbReference type="ChEBI" id="CHEBI:78483"/>
        <dbReference type="ChEBI" id="CHEBI:78487"/>
    </reaction>
    <physiologicalReaction direction="left-to-right" evidence="30">
        <dbReference type="Rhea" id="RHEA:41917"/>
    </physiologicalReaction>
</comment>
<evidence type="ECO:0000259" key="51">
    <source>
        <dbReference type="PROSITE" id="PS52004"/>
    </source>
</evidence>
<feature type="domain" description="Ketosynthase family 3 (KS3)" evidence="51">
    <location>
        <begin position="14"/>
        <end position="419"/>
    </location>
</feature>
<dbReference type="InterPro" id="IPR014030">
    <property type="entry name" value="Ketoacyl_synth_N"/>
</dbReference>
<dbReference type="InterPro" id="IPR049391">
    <property type="entry name" value="FAS_pseudo-KR"/>
</dbReference>
<dbReference type="Pfam" id="PF00109">
    <property type="entry name" value="ketoacyl-synt"/>
    <property type="match status" value="1"/>
</dbReference>
<dbReference type="FunFam" id="3.40.50.720:FF:000209">
    <property type="entry name" value="Polyketide synthase Pks12"/>
    <property type="match status" value="1"/>
</dbReference>
<evidence type="ECO:0000256" key="8">
    <source>
        <dbReference type="ARBA" id="ARBA00023268"/>
    </source>
</evidence>
<evidence type="ECO:0000256" key="34">
    <source>
        <dbReference type="ARBA" id="ARBA00048506"/>
    </source>
</evidence>
<dbReference type="SUPFAM" id="SSF47336">
    <property type="entry name" value="ACP-like"/>
    <property type="match status" value="1"/>
</dbReference>
<dbReference type="GO" id="GO:0004316">
    <property type="term" value="F:3-oxoacyl-[acyl-carrier-protein] reductase (NADPH) activity"/>
    <property type="evidence" value="ECO:0007669"/>
    <property type="project" value="UniProtKB-EC"/>
</dbReference>
<evidence type="ECO:0000313" key="53">
    <source>
        <dbReference type="EMBL" id="EFN74070.1"/>
    </source>
</evidence>
<feature type="region of interest" description="N-terminal hotdog fold" evidence="49">
    <location>
        <begin position="844"/>
        <end position="959"/>
    </location>
</feature>
<comment type="catalytic activity">
    <reaction evidence="34">
        <text>a fatty acyl-[ACP] + malonyl-[ACP] + H(+) = a 3-oxoacyl-[ACP] + holo-[ACP] + CO2</text>
        <dbReference type="Rhea" id="RHEA:22836"/>
        <dbReference type="Rhea" id="RHEA-COMP:9623"/>
        <dbReference type="Rhea" id="RHEA-COMP:9685"/>
        <dbReference type="Rhea" id="RHEA-COMP:9916"/>
        <dbReference type="Rhea" id="RHEA-COMP:14125"/>
        <dbReference type="ChEBI" id="CHEBI:15378"/>
        <dbReference type="ChEBI" id="CHEBI:16526"/>
        <dbReference type="ChEBI" id="CHEBI:64479"/>
        <dbReference type="ChEBI" id="CHEBI:78449"/>
        <dbReference type="ChEBI" id="CHEBI:78776"/>
        <dbReference type="ChEBI" id="CHEBI:138651"/>
        <dbReference type="EC" id="2.3.1.41"/>
    </reaction>
    <physiologicalReaction direction="left-to-right" evidence="34">
        <dbReference type="Rhea" id="RHEA:22837"/>
    </physiologicalReaction>
</comment>
<dbReference type="InterPro" id="IPR014043">
    <property type="entry name" value="Acyl_transferase_dom"/>
</dbReference>
<dbReference type="InterPro" id="IPR020841">
    <property type="entry name" value="PKS_Beta-ketoAc_synthase_dom"/>
</dbReference>
<evidence type="ECO:0000256" key="39">
    <source>
        <dbReference type="ARBA" id="ARBA00048935"/>
    </source>
</evidence>
<comment type="catalytic activity">
    <reaction evidence="10">
        <text>(3R)-hydroxydodecanoyl-[ACP] = (2E)-dodecenoyl-[ACP] + H2O</text>
        <dbReference type="Rhea" id="RHEA:41876"/>
        <dbReference type="Rhea" id="RHEA-COMP:9642"/>
        <dbReference type="Rhea" id="RHEA-COMP:9643"/>
        <dbReference type="ChEBI" id="CHEBI:15377"/>
        <dbReference type="ChEBI" id="CHEBI:78470"/>
        <dbReference type="ChEBI" id="CHEBI:78472"/>
    </reaction>
    <physiologicalReaction direction="left-to-right" evidence="10">
        <dbReference type="Rhea" id="RHEA:41877"/>
    </physiologicalReaction>
</comment>
<dbReference type="SMART" id="SM00823">
    <property type="entry name" value="PKS_PP"/>
    <property type="match status" value="1"/>
</dbReference>
<evidence type="ECO:0000256" key="2">
    <source>
        <dbReference type="ARBA" id="ARBA00022450"/>
    </source>
</evidence>
<evidence type="ECO:0000313" key="54">
    <source>
        <dbReference type="Proteomes" id="UP000000311"/>
    </source>
</evidence>
<evidence type="ECO:0000256" key="11">
    <source>
        <dbReference type="ARBA" id="ARBA00023373"/>
    </source>
</evidence>
<comment type="catalytic activity">
    <reaction evidence="40">
        <text>(2E)-octadecenoyl-[ACP] + NADPH + H(+) = octadecanoyl-[ACP] + NADP(+)</text>
        <dbReference type="Rhea" id="RHEA:41928"/>
        <dbReference type="Rhea" id="RHEA-COMP:9655"/>
        <dbReference type="Rhea" id="RHEA-COMP:9656"/>
        <dbReference type="ChEBI" id="CHEBI:15378"/>
        <dbReference type="ChEBI" id="CHEBI:57783"/>
        <dbReference type="ChEBI" id="CHEBI:58349"/>
        <dbReference type="ChEBI" id="CHEBI:78489"/>
        <dbReference type="ChEBI" id="CHEBI:78495"/>
    </reaction>
    <physiologicalReaction direction="left-to-right" evidence="40">
        <dbReference type="Rhea" id="RHEA:41929"/>
    </physiologicalReaction>
</comment>
<evidence type="ECO:0000256" key="25">
    <source>
        <dbReference type="ARBA" id="ARBA00047578"/>
    </source>
</evidence>
<comment type="catalytic activity">
    <reaction evidence="16">
        <text>(3R)-hydroxyhexadecanoyl-[ACP] = (2E)-hexadecenoyl-[ACP] + H2O</text>
        <dbReference type="Rhea" id="RHEA:41908"/>
        <dbReference type="Rhea" id="RHEA-COMP:9650"/>
        <dbReference type="Rhea" id="RHEA-COMP:9651"/>
        <dbReference type="ChEBI" id="CHEBI:15377"/>
        <dbReference type="ChEBI" id="CHEBI:78480"/>
        <dbReference type="ChEBI" id="CHEBI:78481"/>
    </reaction>
    <physiologicalReaction direction="left-to-right" evidence="16">
        <dbReference type="Rhea" id="RHEA:41909"/>
    </physiologicalReaction>
</comment>
<dbReference type="CDD" id="cd00833">
    <property type="entry name" value="PKS"/>
    <property type="match status" value="1"/>
</dbReference>
<comment type="catalytic activity">
    <reaction evidence="9">
        <text>(3R)-hydroxyoctanoyl-[ACP] = (2E)-octenoyl-[ACP] + H2O</text>
        <dbReference type="Rhea" id="RHEA:41844"/>
        <dbReference type="Rhea" id="RHEA-COMP:9634"/>
        <dbReference type="Rhea" id="RHEA-COMP:9635"/>
        <dbReference type="ChEBI" id="CHEBI:15377"/>
        <dbReference type="ChEBI" id="CHEBI:78461"/>
        <dbReference type="ChEBI" id="CHEBI:78462"/>
    </reaction>
    <physiologicalReaction direction="left-to-right" evidence="9">
        <dbReference type="Rhea" id="RHEA:41845"/>
    </physiologicalReaction>
</comment>
<dbReference type="Pfam" id="PF13602">
    <property type="entry name" value="ADH_zinc_N_2"/>
    <property type="match status" value="1"/>
</dbReference>
<dbReference type="GO" id="GO:0031177">
    <property type="term" value="F:phosphopantetheine binding"/>
    <property type="evidence" value="ECO:0007669"/>
    <property type="project" value="InterPro"/>
</dbReference>
<evidence type="ECO:0000256" key="13">
    <source>
        <dbReference type="ARBA" id="ARBA00023394"/>
    </source>
</evidence>
<comment type="catalytic activity">
    <reaction evidence="42">
        <text>(2E)-tetradecenoyl-[ACP] + NADPH + H(+) = tetradecanoyl-[ACP] + NADP(+)</text>
        <dbReference type="Rhea" id="RHEA:41896"/>
        <dbReference type="Rhea" id="RHEA-COMP:9647"/>
        <dbReference type="Rhea" id="RHEA-COMP:9648"/>
        <dbReference type="ChEBI" id="CHEBI:15378"/>
        <dbReference type="ChEBI" id="CHEBI:57783"/>
        <dbReference type="ChEBI" id="CHEBI:58349"/>
        <dbReference type="ChEBI" id="CHEBI:78475"/>
        <dbReference type="ChEBI" id="CHEBI:78477"/>
    </reaction>
    <physiologicalReaction direction="left-to-right" evidence="42">
        <dbReference type="Rhea" id="RHEA:41897"/>
    </physiologicalReaction>
</comment>
<dbReference type="Gene3D" id="3.40.50.1820">
    <property type="entry name" value="alpha/beta hydrolase"/>
    <property type="match status" value="1"/>
</dbReference>
<evidence type="ECO:0000256" key="4">
    <source>
        <dbReference type="ARBA" id="ARBA00022679"/>
    </source>
</evidence>
<dbReference type="Gene3D" id="3.40.366.10">
    <property type="entry name" value="Malonyl-Coenzyme A Acyl Carrier Protein, domain 2"/>
    <property type="match status" value="1"/>
</dbReference>
<dbReference type="GO" id="GO:0141148">
    <property type="term" value="F:enoyl-[acyl-carrier-protein] reductase (NADPH) activity"/>
    <property type="evidence" value="ECO:0007669"/>
    <property type="project" value="UniProtKB-EC"/>
</dbReference>
<comment type="pathway">
    <text evidence="1">Lipid metabolism.</text>
</comment>
<evidence type="ECO:0000256" key="23">
    <source>
        <dbReference type="ARBA" id="ARBA00047451"/>
    </source>
</evidence>
<dbReference type="GO" id="GO:0016297">
    <property type="term" value="F:fatty acyl-[ACP] hydrolase activity"/>
    <property type="evidence" value="ECO:0007669"/>
    <property type="project" value="UniProtKB-EC"/>
</dbReference>
<dbReference type="InterPro" id="IPR050091">
    <property type="entry name" value="PKS_NRPS_Biosynth_Enz"/>
</dbReference>
<feature type="domain" description="Carrier" evidence="50">
    <location>
        <begin position="1826"/>
        <end position="1906"/>
    </location>
</feature>
<dbReference type="SUPFAM" id="SSF52151">
    <property type="entry name" value="FabD/lysophospholipase-like"/>
    <property type="match status" value="1"/>
</dbReference>
<dbReference type="InterPro" id="IPR016039">
    <property type="entry name" value="Thiolase-like"/>
</dbReference>
<keyword evidence="7" id="KW-0007">Acetylation</keyword>
<comment type="catalytic activity">
    <reaction evidence="15">
        <text>(3R)-hydroxyoctadecanoyl-[ACP] = (2E)-octadecenoyl-[ACP] + H2O</text>
        <dbReference type="Rhea" id="RHEA:41924"/>
        <dbReference type="Rhea" id="RHEA-COMP:9654"/>
        <dbReference type="Rhea" id="RHEA-COMP:9655"/>
        <dbReference type="ChEBI" id="CHEBI:15377"/>
        <dbReference type="ChEBI" id="CHEBI:78488"/>
        <dbReference type="ChEBI" id="CHEBI:78489"/>
    </reaction>
    <physiologicalReaction direction="left-to-right" evidence="15">
        <dbReference type="Rhea" id="RHEA:41925"/>
    </physiologicalReaction>
</comment>
<comment type="catalytic activity">
    <reaction evidence="27">
        <text>(2E)-hexenoyl-[ACP] + NADPH + H(+) = hexanoyl-[ACP] + NADP(+)</text>
        <dbReference type="Rhea" id="RHEA:41832"/>
        <dbReference type="Rhea" id="RHEA-COMP:9631"/>
        <dbReference type="Rhea" id="RHEA-COMP:9632"/>
        <dbReference type="ChEBI" id="CHEBI:15378"/>
        <dbReference type="ChEBI" id="CHEBI:57783"/>
        <dbReference type="ChEBI" id="CHEBI:58349"/>
        <dbReference type="ChEBI" id="CHEBI:78458"/>
        <dbReference type="ChEBI" id="CHEBI:78459"/>
    </reaction>
    <physiologicalReaction direction="left-to-right" evidence="27">
        <dbReference type="Rhea" id="RHEA:41833"/>
    </physiologicalReaction>
</comment>
<evidence type="ECO:0000256" key="7">
    <source>
        <dbReference type="ARBA" id="ARBA00022990"/>
    </source>
</evidence>
<evidence type="ECO:0000256" key="15">
    <source>
        <dbReference type="ARBA" id="ARBA00023399"/>
    </source>
</evidence>
<evidence type="ECO:0000256" key="35">
    <source>
        <dbReference type="ARBA" id="ARBA00048571"/>
    </source>
</evidence>
<dbReference type="Pfam" id="PF16197">
    <property type="entry name" value="KAsynt_C_assoc"/>
    <property type="match status" value="1"/>
</dbReference>
<dbReference type="InterPro" id="IPR049900">
    <property type="entry name" value="PKS_mFAS_DH"/>
</dbReference>
<comment type="catalytic activity">
    <reaction evidence="36">
        <text>a 2,3-saturated acyl-[ACP] + NADP(+) = a (2E)-enoyl-[ACP] + NADPH + H(+)</text>
        <dbReference type="Rhea" id="RHEA:22564"/>
        <dbReference type="Rhea" id="RHEA-COMP:9925"/>
        <dbReference type="Rhea" id="RHEA-COMP:9926"/>
        <dbReference type="ChEBI" id="CHEBI:15378"/>
        <dbReference type="ChEBI" id="CHEBI:57783"/>
        <dbReference type="ChEBI" id="CHEBI:58349"/>
        <dbReference type="ChEBI" id="CHEBI:78784"/>
        <dbReference type="ChEBI" id="CHEBI:78785"/>
        <dbReference type="EC" id="1.3.1.39"/>
    </reaction>
    <physiologicalReaction direction="right-to-left" evidence="36">
        <dbReference type="Rhea" id="RHEA:22566"/>
    </physiologicalReaction>
</comment>
<comment type="function">
    <text evidence="18">Fatty acid synthetase is a multifunctional enzyme that catalyzes the de novo biosynthesis of long-chain saturated fatty acids starting from acetyl-CoA and malonyl-CoA in the presence of NADPH. This multifunctional protein contains 7 catalytic activities and a site for the binding of the prosthetic group 4'-phosphopantetheine of the acyl carrier protein ([ACP]) domain.</text>
</comment>
<dbReference type="Pfam" id="PF00975">
    <property type="entry name" value="Thioesterase"/>
    <property type="match status" value="1"/>
</dbReference>
<keyword evidence="2" id="KW-0596">Phosphopantetheine</keyword>
<reference evidence="53 54" key="1">
    <citation type="journal article" date="2010" name="Science">
        <title>Genomic comparison of the ants Camponotus floridanus and Harpegnathos saltator.</title>
        <authorList>
            <person name="Bonasio R."/>
            <person name="Zhang G."/>
            <person name="Ye C."/>
            <person name="Mutti N.S."/>
            <person name="Fang X."/>
            <person name="Qin N."/>
            <person name="Donahue G."/>
            <person name="Yang P."/>
            <person name="Li Q."/>
            <person name="Li C."/>
            <person name="Zhang P."/>
            <person name="Huang Z."/>
            <person name="Berger S.L."/>
            <person name="Reinberg D."/>
            <person name="Wang J."/>
            <person name="Liebig J."/>
        </authorList>
    </citation>
    <scope>NUCLEOTIDE SEQUENCE [LARGE SCALE GENOMIC DNA]</scope>
    <source>
        <strain evidence="54">C129</strain>
    </source>
</reference>
<comment type="catalytic activity">
    <reaction evidence="44">
        <text>3-oxohexadecanoyl-[ACP] + NADPH + H(+) = (3R)-hydroxyhexadecanoyl-[ACP] + NADP(+)</text>
        <dbReference type="Rhea" id="RHEA:41904"/>
        <dbReference type="Rhea" id="RHEA-COMP:9649"/>
        <dbReference type="Rhea" id="RHEA-COMP:9650"/>
        <dbReference type="ChEBI" id="CHEBI:15378"/>
        <dbReference type="ChEBI" id="CHEBI:57783"/>
        <dbReference type="ChEBI" id="CHEBI:58349"/>
        <dbReference type="ChEBI" id="CHEBI:78478"/>
        <dbReference type="ChEBI" id="CHEBI:78480"/>
    </reaction>
    <physiologicalReaction direction="left-to-right" evidence="44">
        <dbReference type="Rhea" id="RHEA:41905"/>
    </physiologicalReaction>
</comment>
<dbReference type="Gene3D" id="3.40.47.10">
    <property type="match status" value="1"/>
</dbReference>
<evidence type="ECO:0000256" key="30">
    <source>
        <dbReference type="ARBA" id="ARBA00048051"/>
    </source>
</evidence>
<comment type="catalytic activity">
    <reaction evidence="45">
        <text>3-oxooctanoyl-[ACP] + NADPH + H(+) = (3R)-hydroxyoctanoyl-[ACP] + NADP(+)</text>
        <dbReference type="Rhea" id="RHEA:41840"/>
        <dbReference type="Rhea" id="RHEA-COMP:9633"/>
        <dbReference type="Rhea" id="RHEA-COMP:9634"/>
        <dbReference type="ChEBI" id="CHEBI:15378"/>
        <dbReference type="ChEBI" id="CHEBI:57783"/>
        <dbReference type="ChEBI" id="CHEBI:58349"/>
        <dbReference type="ChEBI" id="CHEBI:78460"/>
        <dbReference type="ChEBI" id="CHEBI:78461"/>
    </reaction>
    <physiologicalReaction direction="left-to-right" evidence="45">
        <dbReference type="Rhea" id="RHEA:41841"/>
    </physiologicalReaction>
</comment>
<comment type="catalytic activity">
    <reaction evidence="23">
        <text>tetradecanoyl-[ACP] + malonyl-[ACP] + H(+) = 3-oxohexadecanoyl-[ACP] + holo-[ACP] + CO2</text>
        <dbReference type="Rhea" id="RHEA:41900"/>
        <dbReference type="Rhea" id="RHEA-COMP:9623"/>
        <dbReference type="Rhea" id="RHEA-COMP:9648"/>
        <dbReference type="Rhea" id="RHEA-COMP:9649"/>
        <dbReference type="Rhea" id="RHEA-COMP:9685"/>
        <dbReference type="ChEBI" id="CHEBI:15378"/>
        <dbReference type="ChEBI" id="CHEBI:16526"/>
        <dbReference type="ChEBI" id="CHEBI:64479"/>
        <dbReference type="ChEBI" id="CHEBI:78449"/>
        <dbReference type="ChEBI" id="CHEBI:78477"/>
        <dbReference type="ChEBI" id="CHEBI:78478"/>
    </reaction>
    <physiologicalReaction direction="left-to-right" evidence="23">
        <dbReference type="Rhea" id="RHEA:41901"/>
    </physiologicalReaction>
</comment>
<comment type="catalytic activity">
    <reaction evidence="14">
        <text>(3R)-hydroxytetradecanoyl-[ACP] = (2E)-tetradecenoyl-[ACP] + H2O</text>
        <dbReference type="Rhea" id="RHEA:41892"/>
        <dbReference type="Rhea" id="RHEA-COMP:9646"/>
        <dbReference type="Rhea" id="RHEA-COMP:9647"/>
        <dbReference type="ChEBI" id="CHEBI:15377"/>
        <dbReference type="ChEBI" id="CHEBI:78474"/>
        <dbReference type="ChEBI" id="CHEBI:78475"/>
    </reaction>
    <physiologicalReaction direction="left-to-right" evidence="14">
        <dbReference type="Rhea" id="RHEA:41893"/>
    </physiologicalReaction>
</comment>
<comment type="catalytic activity">
    <reaction evidence="47">
        <text>(2E)-decenoyl-[ACP] + NADPH + H(+) = decanoyl-[ACP] + NADP(+)</text>
        <dbReference type="Rhea" id="RHEA:41864"/>
        <dbReference type="Rhea" id="RHEA-COMP:9639"/>
        <dbReference type="Rhea" id="RHEA-COMP:9640"/>
        <dbReference type="ChEBI" id="CHEBI:15378"/>
        <dbReference type="ChEBI" id="CHEBI:57783"/>
        <dbReference type="ChEBI" id="CHEBI:58349"/>
        <dbReference type="ChEBI" id="CHEBI:78467"/>
        <dbReference type="ChEBI" id="CHEBI:78468"/>
    </reaction>
    <physiologicalReaction direction="left-to-right" evidence="47">
        <dbReference type="Rhea" id="RHEA:41865"/>
    </physiologicalReaction>
</comment>
<comment type="catalytic activity">
    <reaction evidence="20">
        <text>hexanoyl-[ACP] + malonyl-[ACP] + H(+) = 3-oxooctanoyl-[ACP] + holo-[ACP] + CO2</text>
        <dbReference type="Rhea" id="RHEA:41836"/>
        <dbReference type="Rhea" id="RHEA-COMP:9623"/>
        <dbReference type="Rhea" id="RHEA-COMP:9632"/>
        <dbReference type="Rhea" id="RHEA-COMP:9633"/>
        <dbReference type="Rhea" id="RHEA-COMP:9685"/>
        <dbReference type="ChEBI" id="CHEBI:15378"/>
        <dbReference type="ChEBI" id="CHEBI:16526"/>
        <dbReference type="ChEBI" id="CHEBI:64479"/>
        <dbReference type="ChEBI" id="CHEBI:78449"/>
        <dbReference type="ChEBI" id="CHEBI:78459"/>
        <dbReference type="ChEBI" id="CHEBI:78460"/>
    </reaction>
    <physiologicalReaction direction="left-to-right" evidence="20">
        <dbReference type="Rhea" id="RHEA:41837"/>
    </physiologicalReaction>
</comment>
<evidence type="ECO:0000256" key="17">
    <source>
        <dbReference type="ARBA" id="ARBA00023402"/>
    </source>
</evidence>
<comment type="catalytic activity">
    <reaction evidence="11">
        <text>(3R)-hydroxyhexanoyl-[ACP] = (2E)-hexenoyl-[ACP] + H2O</text>
        <dbReference type="Rhea" id="RHEA:41828"/>
        <dbReference type="Rhea" id="RHEA-COMP:9630"/>
        <dbReference type="Rhea" id="RHEA-COMP:9631"/>
        <dbReference type="ChEBI" id="CHEBI:15377"/>
        <dbReference type="ChEBI" id="CHEBI:78457"/>
        <dbReference type="ChEBI" id="CHEBI:78458"/>
    </reaction>
    <physiologicalReaction direction="left-to-right" evidence="11">
        <dbReference type="Rhea" id="RHEA:41829"/>
    </physiologicalReaction>
</comment>
<evidence type="ECO:0000256" key="19">
    <source>
        <dbReference type="ARBA" id="ARBA00047300"/>
    </source>
</evidence>
<evidence type="ECO:0000259" key="50">
    <source>
        <dbReference type="PROSITE" id="PS50075"/>
    </source>
</evidence>
<evidence type="ECO:0000256" key="32">
    <source>
        <dbReference type="ARBA" id="ARBA00048289"/>
    </source>
</evidence>
<evidence type="ECO:0000256" key="27">
    <source>
        <dbReference type="ARBA" id="ARBA00047897"/>
    </source>
</evidence>
<evidence type="ECO:0000256" key="38">
    <source>
        <dbReference type="ARBA" id="ARBA00048704"/>
    </source>
</evidence>
<organism evidence="54">
    <name type="scientific">Camponotus floridanus</name>
    <name type="common">Florida carpenter ant</name>
    <dbReference type="NCBI Taxonomy" id="104421"/>
    <lineage>
        <taxon>Eukaryota</taxon>
        <taxon>Metazoa</taxon>
        <taxon>Ecdysozoa</taxon>
        <taxon>Arthropoda</taxon>
        <taxon>Hexapoda</taxon>
        <taxon>Insecta</taxon>
        <taxon>Pterygota</taxon>
        <taxon>Neoptera</taxon>
        <taxon>Endopterygota</taxon>
        <taxon>Hymenoptera</taxon>
        <taxon>Apocrita</taxon>
        <taxon>Aculeata</taxon>
        <taxon>Formicoidea</taxon>
        <taxon>Formicidae</taxon>
        <taxon>Formicinae</taxon>
        <taxon>Camponotus</taxon>
    </lineage>
</organism>
<comment type="catalytic activity">
    <reaction evidence="12">
        <text>(3R)-hydroxydecanoyl-[ACP] = (2E)-decenoyl-[ACP] + H2O</text>
        <dbReference type="Rhea" id="RHEA:41860"/>
        <dbReference type="Rhea" id="RHEA-COMP:9638"/>
        <dbReference type="Rhea" id="RHEA-COMP:9639"/>
        <dbReference type="ChEBI" id="CHEBI:15377"/>
        <dbReference type="ChEBI" id="CHEBI:78466"/>
        <dbReference type="ChEBI" id="CHEBI:78467"/>
    </reaction>
    <physiologicalReaction direction="left-to-right" evidence="12">
        <dbReference type="Rhea" id="RHEA:41861"/>
    </physiologicalReaction>
</comment>
<dbReference type="InterPro" id="IPR036736">
    <property type="entry name" value="ACP-like_sf"/>
</dbReference>
<evidence type="ECO:0000256" key="44">
    <source>
        <dbReference type="ARBA" id="ARBA00049414"/>
    </source>
</evidence>
<feature type="active site" description="Proton donor; for dehydratase activity" evidence="49">
    <location>
        <position position="1023"/>
    </location>
</feature>
<dbReference type="SMART" id="SM00825">
    <property type="entry name" value="PKS_KS"/>
    <property type="match status" value="1"/>
</dbReference>
<comment type="catalytic activity">
    <reaction evidence="21">
        <text>a (3R)-hydroxyacyl-[ACP] + NADP(+) = a 3-oxoacyl-[ACP] + NADPH + H(+)</text>
        <dbReference type="Rhea" id="RHEA:17397"/>
        <dbReference type="Rhea" id="RHEA-COMP:9916"/>
        <dbReference type="Rhea" id="RHEA-COMP:9945"/>
        <dbReference type="ChEBI" id="CHEBI:15378"/>
        <dbReference type="ChEBI" id="CHEBI:57783"/>
        <dbReference type="ChEBI" id="CHEBI:58349"/>
        <dbReference type="ChEBI" id="CHEBI:78776"/>
        <dbReference type="ChEBI" id="CHEBI:78827"/>
        <dbReference type="EC" id="1.1.1.100"/>
    </reaction>
    <physiologicalReaction direction="right-to-left" evidence="21">
        <dbReference type="Rhea" id="RHEA:17399"/>
    </physiologicalReaction>
</comment>
<evidence type="ECO:0000256" key="46">
    <source>
        <dbReference type="ARBA" id="ARBA00049449"/>
    </source>
</evidence>
<dbReference type="InterPro" id="IPR001227">
    <property type="entry name" value="Ac_transferase_dom_sf"/>
</dbReference>
<dbReference type="SUPFAM" id="SSF53474">
    <property type="entry name" value="alpha/beta-Hydrolases"/>
    <property type="match status" value="1"/>
</dbReference>
<dbReference type="GO" id="GO:0006633">
    <property type="term" value="P:fatty acid biosynthetic process"/>
    <property type="evidence" value="ECO:0007669"/>
    <property type="project" value="InterPro"/>
</dbReference>
<comment type="catalytic activity">
    <reaction evidence="24">
        <text>(2E)-butenoyl-[ACP] + NADPH + H(+) = butanoyl-[ACP] + NADP(+)</text>
        <dbReference type="Rhea" id="RHEA:41812"/>
        <dbReference type="Rhea" id="RHEA-COMP:9627"/>
        <dbReference type="Rhea" id="RHEA-COMP:9628"/>
        <dbReference type="ChEBI" id="CHEBI:15378"/>
        <dbReference type="ChEBI" id="CHEBI:57783"/>
        <dbReference type="ChEBI" id="CHEBI:58349"/>
        <dbReference type="ChEBI" id="CHEBI:78453"/>
        <dbReference type="ChEBI" id="CHEBI:78454"/>
    </reaction>
    <physiologicalReaction direction="left-to-right" evidence="24">
        <dbReference type="Rhea" id="RHEA:41813"/>
    </physiologicalReaction>
</comment>
<dbReference type="EMBL" id="GL435066">
    <property type="protein sequence ID" value="EFN74070.1"/>
    <property type="molecule type" value="Genomic_DNA"/>
</dbReference>
<dbReference type="PROSITE" id="PS00606">
    <property type="entry name" value="KS3_1"/>
    <property type="match status" value="1"/>
</dbReference>
<dbReference type="PANTHER" id="PTHR43775">
    <property type="entry name" value="FATTY ACID SYNTHASE"/>
    <property type="match status" value="1"/>
</dbReference>
<comment type="catalytic activity">
    <reaction evidence="29">
        <text>acetyl-[ACP] + malonyl-[ACP] + H(+) = 3-oxobutanoyl-[ACP] + holo-[ACP] + CO2</text>
        <dbReference type="Rhea" id="RHEA:41800"/>
        <dbReference type="Rhea" id="RHEA-COMP:9621"/>
        <dbReference type="Rhea" id="RHEA-COMP:9623"/>
        <dbReference type="Rhea" id="RHEA-COMP:9625"/>
        <dbReference type="Rhea" id="RHEA-COMP:9685"/>
        <dbReference type="ChEBI" id="CHEBI:15378"/>
        <dbReference type="ChEBI" id="CHEBI:16526"/>
        <dbReference type="ChEBI" id="CHEBI:64479"/>
        <dbReference type="ChEBI" id="CHEBI:78446"/>
        <dbReference type="ChEBI" id="CHEBI:78449"/>
        <dbReference type="ChEBI" id="CHEBI:78450"/>
    </reaction>
    <physiologicalReaction direction="left-to-right" evidence="29">
        <dbReference type="Rhea" id="RHEA:41801"/>
    </physiologicalReaction>
</comment>
<dbReference type="OrthoDB" id="329835at2759"/>
<dbReference type="Gene3D" id="1.10.1200.10">
    <property type="entry name" value="ACP-like"/>
    <property type="match status" value="1"/>
</dbReference>
<evidence type="ECO:0000256" key="37">
    <source>
        <dbReference type="ARBA" id="ARBA00048691"/>
    </source>
</evidence>
<evidence type="ECO:0000256" key="43">
    <source>
        <dbReference type="ARBA" id="ARBA00049263"/>
    </source>
</evidence>
<comment type="catalytic activity">
    <reaction evidence="37">
        <text>holo-[ACP] + acetyl-CoA = acetyl-[ACP] + CoA</text>
        <dbReference type="Rhea" id="RHEA:41788"/>
        <dbReference type="Rhea" id="RHEA-COMP:9621"/>
        <dbReference type="Rhea" id="RHEA-COMP:9685"/>
        <dbReference type="ChEBI" id="CHEBI:57287"/>
        <dbReference type="ChEBI" id="CHEBI:57288"/>
        <dbReference type="ChEBI" id="CHEBI:64479"/>
        <dbReference type="ChEBI" id="CHEBI:78446"/>
        <dbReference type="EC" id="2.3.1.38"/>
    </reaction>
    <physiologicalReaction direction="left-to-right" evidence="37">
        <dbReference type="Rhea" id="RHEA:41789"/>
    </physiologicalReaction>
</comment>
<dbReference type="GO" id="GO:0019171">
    <property type="term" value="F:(3R)-hydroxyacyl-[acyl-carrier-protein] dehydratase activity"/>
    <property type="evidence" value="ECO:0007669"/>
    <property type="project" value="UniProtKB-EC"/>
</dbReference>
<evidence type="ECO:0000256" key="42">
    <source>
        <dbReference type="ARBA" id="ARBA00049171"/>
    </source>
</evidence>
<evidence type="ECO:0000256" key="6">
    <source>
        <dbReference type="ARBA" id="ARBA00022898"/>
    </source>
</evidence>
<dbReference type="GO" id="GO:0004315">
    <property type="term" value="F:3-oxoacyl-[acyl-carrier-protein] synthase activity"/>
    <property type="evidence" value="ECO:0007669"/>
    <property type="project" value="UniProtKB-EC"/>
</dbReference>
<evidence type="ECO:0000256" key="29">
    <source>
        <dbReference type="ARBA" id="ARBA00047961"/>
    </source>
</evidence>
<evidence type="ECO:0000256" key="18">
    <source>
        <dbReference type="ARBA" id="ARBA00023442"/>
    </source>
</evidence>
<comment type="catalytic activity">
    <reaction evidence="48">
        <text>octanoyl-[ACP] + malonyl-[ACP] + H(+) = 3-oxodecanoyl-[ACP] + holo-[ACP] + CO2</text>
        <dbReference type="Rhea" id="RHEA:41852"/>
        <dbReference type="Rhea" id="RHEA-COMP:9623"/>
        <dbReference type="Rhea" id="RHEA-COMP:9636"/>
        <dbReference type="Rhea" id="RHEA-COMP:9637"/>
        <dbReference type="Rhea" id="RHEA-COMP:9685"/>
        <dbReference type="ChEBI" id="CHEBI:15378"/>
        <dbReference type="ChEBI" id="CHEBI:16526"/>
        <dbReference type="ChEBI" id="CHEBI:64479"/>
        <dbReference type="ChEBI" id="CHEBI:78449"/>
        <dbReference type="ChEBI" id="CHEBI:78463"/>
        <dbReference type="ChEBI" id="CHEBI:78464"/>
    </reaction>
    <physiologicalReaction direction="left-to-right" evidence="48">
        <dbReference type="Rhea" id="RHEA:41853"/>
    </physiologicalReaction>
</comment>